<dbReference type="InterPro" id="IPR036388">
    <property type="entry name" value="WH-like_DNA-bd_sf"/>
</dbReference>
<dbReference type="EMBL" id="CP022743">
    <property type="protein sequence ID" value="ASU35448.1"/>
    <property type="molecule type" value="Genomic_DNA"/>
</dbReference>
<comment type="similarity">
    <text evidence="1">Belongs to the sigma-70 factor family. ECF subfamily.</text>
</comment>
<keyword evidence="7" id="KW-1185">Reference proteome</keyword>
<dbReference type="PANTHER" id="PTHR43133:SF46">
    <property type="entry name" value="RNA POLYMERASE SIGMA-70 FACTOR ECF SUBFAMILY"/>
    <property type="match status" value="1"/>
</dbReference>
<evidence type="ECO:0000256" key="3">
    <source>
        <dbReference type="ARBA" id="ARBA00023082"/>
    </source>
</evidence>
<dbReference type="GO" id="GO:0006352">
    <property type="term" value="P:DNA-templated transcription initiation"/>
    <property type="evidence" value="ECO:0007669"/>
    <property type="project" value="InterPro"/>
</dbReference>
<dbReference type="PANTHER" id="PTHR43133">
    <property type="entry name" value="RNA POLYMERASE ECF-TYPE SIGMA FACTO"/>
    <property type="match status" value="1"/>
</dbReference>
<dbReference type="Gene3D" id="1.10.1740.10">
    <property type="match status" value="1"/>
</dbReference>
<evidence type="ECO:0000313" key="6">
    <source>
        <dbReference type="EMBL" id="ASU35448.1"/>
    </source>
</evidence>
<name>A0A223P0T9_9SPHI</name>
<dbReference type="Gene3D" id="1.10.10.10">
    <property type="entry name" value="Winged helix-like DNA-binding domain superfamily/Winged helix DNA-binding domain"/>
    <property type="match status" value="1"/>
</dbReference>
<keyword evidence="4" id="KW-0804">Transcription</keyword>
<dbReference type="SUPFAM" id="SSF88659">
    <property type="entry name" value="Sigma3 and sigma4 domains of RNA polymerase sigma factors"/>
    <property type="match status" value="1"/>
</dbReference>
<dbReference type="SUPFAM" id="SSF88946">
    <property type="entry name" value="Sigma2 domain of RNA polymerase sigma factors"/>
    <property type="match status" value="1"/>
</dbReference>
<evidence type="ECO:0000256" key="4">
    <source>
        <dbReference type="ARBA" id="ARBA00023163"/>
    </source>
</evidence>
<dbReference type="InterPro" id="IPR039425">
    <property type="entry name" value="RNA_pol_sigma-70-like"/>
</dbReference>
<dbReference type="InterPro" id="IPR014284">
    <property type="entry name" value="RNA_pol_sigma-70_dom"/>
</dbReference>
<dbReference type="AlphaFoldDB" id="A0A223P0T9"/>
<protein>
    <submittedName>
        <fullName evidence="6">RNA polymerase sigma-70 factor, ECF subfamily</fullName>
    </submittedName>
</protein>
<dbReference type="OrthoDB" id="1097528at2"/>
<keyword evidence="3" id="KW-0731">Sigma factor</keyword>
<dbReference type="GO" id="GO:0016987">
    <property type="term" value="F:sigma factor activity"/>
    <property type="evidence" value="ECO:0007669"/>
    <property type="project" value="UniProtKB-KW"/>
</dbReference>
<proteinExistence type="inferred from homology"/>
<evidence type="ECO:0000313" key="7">
    <source>
        <dbReference type="Proteomes" id="UP000215002"/>
    </source>
</evidence>
<evidence type="ECO:0000256" key="2">
    <source>
        <dbReference type="ARBA" id="ARBA00023015"/>
    </source>
</evidence>
<accession>A0A223P0T9</accession>
<keyword evidence="2" id="KW-0805">Transcription regulation</keyword>
<feature type="domain" description="RNA polymerase sigma factor 70 region 4 type 2" evidence="5">
    <location>
        <begin position="123"/>
        <end position="171"/>
    </location>
</feature>
<dbReference type="RefSeq" id="WP_094571628.1">
    <property type="nucleotide sequence ID" value="NZ_CP022743.1"/>
</dbReference>
<sequence>MTDCIVFSDQDLINRLHQTDQAAFAEIYNRYWEKMLTIAWNHTKDRFLAEDIVHEVFISLWDLKSHIPISNLGGFLATKIKFAVFENYKKQQRRNKLAEINFNYSEISLEEEKWDALFLQEYINGLVEELPEKCRLVFKYSRNSGMKNAEIASQMNISEKGVEANLTRALKIIRGNLETTGILLVISRELLNLLKL</sequence>
<reference evidence="6 7" key="1">
    <citation type="submission" date="2017-08" db="EMBL/GenBank/DDBJ databases">
        <title>Complete genome sequence of Mucilaginibacter sp. strain BJC16-A31.</title>
        <authorList>
            <consortium name="Henan University of Science and Technology"/>
            <person name="You X."/>
        </authorList>
    </citation>
    <scope>NUCLEOTIDE SEQUENCE [LARGE SCALE GENOMIC DNA]</scope>
    <source>
        <strain evidence="6 7">BJC16-A31</strain>
    </source>
</reference>
<evidence type="ECO:0000256" key="1">
    <source>
        <dbReference type="ARBA" id="ARBA00010641"/>
    </source>
</evidence>
<dbReference type="InterPro" id="IPR013324">
    <property type="entry name" value="RNA_pol_sigma_r3/r4-like"/>
</dbReference>
<dbReference type="InterPro" id="IPR013325">
    <property type="entry name" value="RNA_pol_sigma_r2"/>
</dbReference>
<gene>
    <name evidence="6" type="ORF">MuYL_3563</name>
</gene>
<dbReference type="Proteomes" id="UP000215002">
    <property type="component" value="Chromosome"/>
</dbReference>
<dbReference type="InterPro" id="IPR013249">
    <property type="entry name" value="RNA_pol_sigma70_r4_t2"/>
</dbReference>
<organism evidence="6 7">
    <name type="scientific">Mucilaginibacter xinganensis</name>
    <dbReference type="NCBI Taxonomy" id="1234841"/>
    <lineage>
        <taxon>Bacteria</taxon>
        <taxon>Pseudomonadati</taxon>
        <taxon>Bacteroidota</taxon>
        <taxon>Sphingobacteriia</taxon>
        <taxon>Sphingobacteriales</taxon>
        <taxon>Sphingobacteriaceae</taxon>
        <taxon>Mucilaginibacter</taxon>
    </lineage>
</organism>
<evidence type="ECO:0000259" key="5">
    <source>
        <dbReference type="Pfam" id="PF08281"/>
    </source>
</evidence>
<dbReference type="GO" id="GO:0003677">
    <property type="term" value="F:DNA binding"/>
    <property type="evidence" value="ECO:0007669"/>
    <property type="project" value="InterPro"/>
</dbReference>
<dbReference type="Pfam" id="PF08281">
    <property type="entry name" value="Sigma70_r4_2"/>
    <property type="match status" value="1"/>
</dbReference>
<dbReference type="KEGG" id="muc:MuYL_3563"/>
<dbReference type="NCBIfam" id="TIGR02937">
    <property type="entry name" value="sigma70-ECF"/>
    <property type="match status" value="1"/>
</dbReference>